<organism evidence="6 7">
    <name type="scientific">Trichoderma gamsii</name>
    <dbReference type="NCBI Taxonomy" id="398673"/>
    <lineage>
        <taxon>Eukaryota</taxon>
        <taxon>Fungi</taxon>
        <taxon>Dikarya</taxon>
        <taxon>Ascomycota</taxon>
        <taxon>Pezizomycotina</taxon>
        <taxon>Sordariomycetes</taxon>
        <taxon>Hypocreomycetidae</taxon>
        <taxon>Hypocreales</taxon>
        <taxon>Hypocreaceae</taxon>
        <taxon>Trichoderma</taxon>
    </lineage>
</organism>
<dbReference type="PANTHER" id="PTHR42978:SF5">
    <property type="entry name" value="METALLO-BETA-LACTAMASE DOMAIN-CONTAINING PROTEIN"/>
    <property type="match status" value="1"/>
</dbReference>
<name>A0A2P5A0P7_9HYPO</name>
<dbReference type="CDD" id="cd07730">
    <property type="entry name" value="metallo-hydrolase-like_MBL-fold"/>
    <property type="match status" value="1"/>
</dbReference>
<dbReference type="Pfam" id="PF00753">
    <property type="entry name" value="Lactamase_B"/>
    <property type="match status" value="1"/>
</dbReference>
<evidence type="ECO:0000313" key="6">
    <source>
        <dbReference type="EMBL" id="PON30107.1"/>
    </source>
</evidence>
<dbReference type="Gene3D" id="3.60.15.10">
    <property type="entry name" value="Ribonuclease Z/Hydroxyacylglutathione hydrolase-like"/>
    <property type="match status" value="1"/>
</dbReference>
<dbReference type="AlphaFoldDB" id="A0A2P5A0P7"/>
<comment type="similarity">
    <text evidence="1">Belongs to the metallo-beta-lactamase superfamily.</text>
</comment>
<dbReference type="STRING" id="398673.A0A2P5A0P7"/>
<dbReference type="SMART" id="SM00849">
    <property type="entry name" value="Lactamase_B"/>
    <property type="match status" value="1"/>
</dbReference>
<proteinExistence type="inferred from homology"/>
<dbReference type="SUPFAM" id="SSF56281">
    <property type="entry name" value="Metallo-hydrolase/oxidoreductase"/>
    <property type="match status" value="1"/>
</dbReference>
<evidence type="ECO:0000256" key="4">
    <source>
        <dbReference type="ARBA" id="ARBA00022833"/>
    </source>
</evidence>
<evidence type="ECO:0000313" key="7">
    <source>
        <dbReference type="Proteomes" id="UP000054821"/>
    </source>
</evidence>
<dbReference type="GO" id="GO:0016787">
    <property type="term" value="F:hydrolase activity"/>
    <property type="evidence" value="ECO:0007669"/>
    <property type="project" value="UniProtKB-KW"/>
</dbReference>
<accession>A0A2P5A0P7</accession>
<keyword evidence="3" id="KW-0378">Hydrolase</keyword>
<reference evidence="6 7" key="1">
    <citation type="journal article" date="2016" name="Genome Announc.">
        <title>Draft Whole-Genome Sequence of Trichoderma gamsii T6085, a Promising Biocontrol Agent of Fusarium Head Blight on Wheat.</title>
        <authorList>
            <person name="Baroncelli R."/>
            <person name="Zapparata A."/>
            <person name="Piaggeschi G."/>
            <person name="Sarrocco S."/>
            <person name="Vannacci G."/>
        </authorList>
    </citation>
    <scope>NUCLEOTIDE SEQUENCE [LARGE SCALE GENOMIC DNA]</scope>
    <source>
        <strain evidence="6 7">T6085</strain>
    </source>
</reference>
<dbReference type="RefSeq" id="XP_018662096.1">
    <property type="nucleotide sequence ID" value="XM_018804828.1"/>
</dbReference>
<keyword evidence="7" id="KW-1185">Reference proteome</keyword>
<gene>
    <name evidence="6" type="ORF">TGAM01_v201474</name>
</gene>
<comment type="caution">
    <text evidence="6">The sequence shown here is derived from an EMBL/GenBank/DDBJ whole genome shotgun (WGS) entry which is preliminary data.</text>
</comment>
<dbReference type="InterPro" id="IPR051013">
    <property type="entry name" value="MBL_superfamily_lactonases"/>
</dbReference>
<keyword evidence="4" id="KW-0862">Zinc</keyword>
<keyword evidence="2" id="KW-0479">Metal-binding</keyword>
<dbReference type="InterPro" id="IPR036866">
    <property type="entry name" value="RibonucZ/Hydroxyglut_hydro"/>
</dbReference>
<dbReference type="PANTHER" id="PTHR42978">
    <property type="entry name" value="QUORUM-QUENCHING LACTONASE YTNP-RELATED-RELATED"/>
    <property type="match status" value="1"/>
</dbReference>
<evidence type="ECO:0000259" key="5">
    <source>
        <dbReference type="SMART" id="SM00849"/>
    </source>
</evidence>
<dbReference type="Proteomes" id="UP000054821">
    <property type="component" value="Unassembled WGS sequence"/>
</dbReference>
<evidence type="ECO:0000256" key="2">
    <source>
        <dbReference type="ARBA" id="ARBA00022723"/>
    </source>
</evidence>
<dbReference type="GO" id="GO:0046872">
    <property type="term" value="F:metal ion binding"/>
    <property type="evidence" value="ECO:0007669"/>
    <property type="project" value="UniProtKB-KW"/>
</dbReference>
<protein>
    <recommendedName>
        <fullName evidence="5">Metallo-beta-lactamase domain-containing protein</fullName>
    </recommendedName>
</protein>
<dbReference type="EMBL" id="JPDN02000003">
    <property type="protein sequence ID" value="PON30107.1"/>
    <property type="molecule type" value="Genomic_DNA"/>
</dbReference>
<feature type="domain" description="Metallo-beta-lactamase" evidence="5">
    <location>
        <begin position="46"/>
        <end position="269"/>
    </location>
</feature>
<dbReference type="InterPro" id="IPR001279">
    <property type="entry name" value="Metallo-B-lactamas"/>
</dbReference>
<dbReference type="GeneID" id="29984911"/>
<sequence length="351" mass="38885">MDSFDIPPGAAARVCIIDTTMRMYGMPTDLLLRPSVGGFEKFPPLGTWSFLVENSTGRKVLFDLGCHCDTKTRAPLIQNQITMINGSLDVKANVADIIREHGLNPDRIESVVWSHWHFDHVGDMTTFPASTELVVGPGFTKAYFPGYPTHPDSHILESYSQDRDIREITFEGHNSIHIGAFRAFDFFGDGSFYLLDTPGHCTGHLSGLARTTTDPDTFILMGGDLSHHAGEMRPSKALPIPNVLRFASTSKRAASAFTGAQFRKMNTQRGRQENEPFFDPVLADDAAVATETIKGAQAADARDDVFMILAHDMTIEGIVELFPQSANEWKKKGWKKESMWSFLIDLAAEIS</sequence>
<evidence type="ECO:0000256" key="1">
    <source>
        <dbReference type="ARBA" id="ARBA00007749"/>
    </source>
</evidence>
<evidence type="ECO:0000256" key="3">
    <source>
        <dbReference type="ARBA" id="ARBA00022801"/>
    </source>
</evidence>